<evidence type="ECO:0000259" key="3">
    <source>
        <dbReference type="PROSITE" id="PS50110"/>
    </source>
</evidence>
<dbReference type="SUPFAM" id="SSF52172">
    <property type="entry name" value="CheY-like"/>
    <property type="match status" value="1"/>
</dbReference>
<dbReference type="EMBL" id="JAZHRV010000001">
    <property type="protein sequence ID" value="MEH2559804.1"/>
    <property type="molecule type" value="Genomic_DNA"/>
</dbReference>
<proteinExistence type="predicted"/>
<dbReference type="InterPro" id="IPR001789">
    <property type="entry name" value="Sig_transdc_resp-reg_receiver"/>
</dbReference>
<evidence type="ECO:0000313" key="4">
    <source>
        <dbReference type="EMBL" id="MEH2559804.1"/>
    </source>
</evidence>
<dbReference type="InterPro" id="IPR050595">
    <property type="entry name" value="Bact_response_regulator"/>
</dbReference>
<evidence type="ECO:0000256" key="1">
    <source>
        <dbReference type="ARBA" id="ARBA00022553"/>
    </source>
</evidence>
<feature type="domain" description="Response regulatory" evidence="3">
    <location>
        <begin position="80"/>
        <end position="201"/>
    </location>
</feature>
<dbReference type="Gene3D" id="3.40.50.2300">
    <property type="match status" value="1"/>
</dbReference>
<dbReference type="Proteomes" id="UP001364224">
    <property type="component" value="Unassembled WGS sequence"/>
</dbReference>
<reference evidence="4 5" key="1">
    <citation type="submission" date="2024-02" db="EMBL/GenBank/DDBJ databases">
        <title>Adaptive strategies in a cosmopolitan and abundant soil bacterium.</title>
        <authorList>
            <person name="Carini P."/>
        </authorList>
    </citation>
    <scope>NUCLEOTIDE SEQUENCE [LARGE SCALE GENOMIC DNA]</scope>
    <source>
        <strain evidence="4 5">AZCC 1608</strain>
    </source>
</reference>
<keyword evidence="5" id="KW-1185">Reference proteome</keyword>
<accession>A0ABU8BMN4</accession>
<dbReference type="Pfam" id="PF00072">
    <property type="entry name" value="Response_reg"/>
    <property type="match status" value="1"/>
</dbReference>
<evidence type="ECO:0000313" key="5">
    <source>
        <dbReference type="Proteomes" id="UP001364224"/>
    </source>
</evidence>
<protein>
    <submittedName>
        <fullName evidence="4">CheY-like chemotaxis protein</fullName>
    </submittedName>
</protein>
<feature type="modified residue" description="4-aspartylphosphate" evidence="2">
    <location>
        <position position="129"/>
    </location>
</feature>
<dbReference type="PANTHER" id="PTHR44591">
    <property type="entry name" value="STRESS RESPONSE REGULATOR PROTEIN 1"/>
    <property type="match status" value="1"/>
</dbReference>
<evidence type="ECO:0000256" key="2">
    <source>
        <dbReference type="PROSITE-ProRule" id="PRU00169"/>
    </source>
</evidence>
<dbReference type="PANTHER" id="PTHR44591:SF23">
    <property type="entry name" value="CHEY SUBFAMILY"/>
    <property type="match status" value="1"/>
</dbReference>
<dbReference type="PROSITE" id="PS50110">
    <property type="entry name" value="RESPONSE_REGULATORY"/>
    <property type="match status" value="1"/>
</dbReference>
<comment type="caution">
    <text evidence="4">The sequence shown here is derived from an EMBL/GenBank/DDBJ whole genome shotgun (WGS) entry which is preliminary data.</text>
</comment>
<gene>
    <name evidence="4" type="ORF">V1286_007333</name>
</gene>
<dbReference type="CDD" id="cd00156">
    <property type="entry name" value="REC"/>
    <property type="match status" value="1"/>
</dbReference>
<keyword evidence="1 2" id="KW-0597">Phosphoprotein</keyword>
<sequence>MLPFAALPHARANDLLGRKALCLSVRQHADNCVFIRAFLTANRSVPAGEAVATTRGFGKTRNLPLTCFQTGPGELFTLARILVVDDDIAVQMTIRLLLERAGHSVVTADDGRKGLALCQTGDFDLLFLDIFMPGMDGFETMRMVRQQQPQLPIIVISGRPVSPEADTAPDFLTMATKLGAVSSLQKPFRPADLLAAVTGCLAAAGRGSPSRGGVASSP</sequence>
<dbReference type="InterPro" id="IPR011006">
    <property type="entry name" value="CheY-like_superfamily"/>
</dbReference>
<dbReference type="SMART" id="SM00448">
    <property type="entry name" value="REC"/>
    <property type="match status" value="1"/>
</dbReference>
<organism evidence="4 5">
    <name type="scientific">Bradyrhizobium algeriense</name>
    <dbReference type="NCBI Taxonomy" id="634784"/>
    <lineage>
        <taxon>Bacteria</taxon>
        <taxon>Pseudomonadati</taxon>
        <taxon>Pseudomonadota</taxon>
        <taxon>Alphaproteobacteria</taxon>
        <taxon>Hyphomicrobiales</taxon>
        <taxon>Nitrobacteraceae</taxon>
        <taxon>Bradyrhizobium</taxon>
    </lineage>
</organism>
<name>A0ABU8BMN4_9BRAD</name>